<feature type="transmembrane region" description="Helical" evidence="9">
    <location>
        <begin position="111"/>
        <end position="136"/>
    </location>
</feature>
<dbReference type="InterPro" id="IPR004224">
    <property type="entry name" value="Fum_red_B_TM"/>
</dbReference>
<reference evidence="10 11" key="1">
    <citation type="journal article" date="2018" name="Environ. Microbiol.">
        <title>Novel energy conservation strategies and behaviour of Pelotomaculum schinkii driving syntrophic propionate catabolism.</title>
        <authorList>
            <person name="Hidalgo-Ahumada C.A.P."/>
            <person name="Nobu M.K."/>
            <person name="Narihiro T."/>
            <person name="Tamaki H."/>
            <person name="Liu W.T."/>
            <person name="Kamagata Y."/>
            <person name="Stams A.J.M."/>
            <person name="Imachi H."/>
            <person name="Sousa D.Z."/>
        </authorList>
    </citation>
    <scope>NUCLEOTIDE SEQUENCE [LARGE SCALE GENOMIC DNA]</scope>
    <source>
        <strain evidence="10 11">MGP</strain>
    </source>
</reference>
<keyword evidence="11" id="KW-1185">Reference proteome</keyword>
<accession>A0A4Y7RK43</accession>
<dbReference type="Gene3D" id="1.20.1300.10">
    <property type="entry name" value="Fumarate reductase/succinate dehydrogenase, transmembrane subunit"/>
    <property type="match status" value="1"/>
</dbReference>
<feature type="binding site" description="axial binding residue" evidence="8">
    <location>
        <position position="131"/>
    </location>
    <ligand>
        <name>heme b</name>
        <dbReference type="ChEBI" id="CHEBI:60344"/>
        <label>bD</label>
    </ligand>
    <ligandPart>
        <name>Fe</name>
        <dbReference type="ChEBI" id="CHEBI:18248"/>
    </ligandPart>
</feature>
<gene>
    <name evidence="10" type="primary">frdC</name>
    <name evidence="10" type="ORF">Pmgp_03329</name>
</gene>
<dbReference type="OrthoDB" id="5345350at2"/>
<evidence type="ECO:0000256" key="5">
    <source>
        <dbReference type="ARBA" id="ARBA00022989"/>
    </source>
</evidence>
<dbReference type="GO" id="GO:0046872">
    <property type="term" value="F:metal ion binding"/>
    <property type="evidence" value="ECO:0007669"/>
    <property type="project" value="UniProtKB-KW"/>
</dbReference>
<protein>
    <submittedName>
        <fullName evidence="10">Fumarate reductase cytochrome b subunit</fullName>
    </submittedName>
</protein>
<organism evidence="10 11">
    <name type="scientific">Pelotomaculum propionicicum</name>
    <dbReference type="NCBI Taxonomy" id="258475"/>
    <lineage>
        <taxon>Bacteria</taxon>
        <taxon>Bacillati</taxon>
        <taxon>Bacillota</taxon>
        <taxon>Clostridia</taxon>
        <taxon>Eubacteriales</taxon>
        <taxon>Desulfotomaculaceae</taxon>
        <taxon>Pelotomaculum</taxon>
    </lineage>
</organism>
<keyword evidence="5 9" id="KW-1133">Transmembrane helix</keyword>
<sequence length="235" mass="26366">MELAKNLQTTLNRSYGKTDLYVDLAQSISGVILIGFLWMHMLFVATIVVSPQLFDALSEGLDKYYLAQVGIPATIIVIIIHIFLAGRRAPLRLRDLRIAWRLTNLMNHYDTWIWAGQVITALCVGIMASIHLWVILGAWPLRAATSAARVASTGPADPTWGGFHFPFFLVFYVIFLLVGEYHGGFGLYRILVKWGWFERHKMGWVLKGITVIIVVLGFTALYTFTQIAKTGGAIH</sequence>
<keyword evidence="6 8" id="KW-0408">Iron</keyword>
<evidence type="ECO:0000256" key="9">
    <source>
        <dbReference type="SAM" id="Phobius"/>
    </source>
</evidence>
<comment type="caution">
    <text evidence="10">The sequence shown here is derived from an EMBL/GenBank/DDBJ whole genome shotgun (WGS) entry which is preliminary data.</text>
</comment>
<dbReference type="InterPro" id="IPR034804">
    <property type="entry name" value="SQR/QFR_C/D"/>
</dbReference>
<proteinExistence type="predicted"/>
<feature type="binding site" description="axial binding residue" evidence="8">
    <location>
        <position position="81"/>
    </location>
    <ligand>
        <name>heme b</name>
        <dbReference type="ChEBI" id="CHEBI:60344"/>
        <label>bD</label>
    </ligand>
    <ligandPart>
        <name>Fe</name>
        <dbReference type="ChEBI" id="CHEBI:18248"/>
    </ligandPart>
</feature>
<comment type="subcellular location">
    <subcellularLocation>
        <location evidence="1">Membrane</location>
    </subcellularLocation>
</comment>
<evidence type="ECO:0000256" key="4">
    <source>
        <dbReference type="ARBA" id="ARBA00022723"/>
    </source>
</evidence>
<evidence type="ECO:0000256" key="3">
    <source>
        <dbReference type="ARBA" id="ARBA00022692"/>
    </source>
</evidence>
<evidence type="ECO:0000256" key="1">
    <source>
        <dbReference type="ARBA" id="ARBA00004370"/>
    </source>
</evidence>
<feature type="transmembrane region" description="Helical" evidence="9">
    <location>
        <begin position="65"/>
        <end position="84"/>
    </location>
</feature>
<keyword evidence="7 9" id="KW-0472">Membrane</keyword>
<evidence type="ECO:0000313" key="11">
    <source>
        <dbReference type="Proteomes" id="UP000297597"/>
    </source>
</evidence>
<evidence type="ECO:0000256" key="6">
    <source>
        <dbReference type="ARBA" id="ARBA00023004"/>
    </source>
</evidence>
<dbReference type="Proteomes" id="UP000297597">
    <property type="component" value="Unassembled WGS sequence"/>
</dbReference>
<evidence type="ECO:0000313" key="10">
    <source>
        <dbReference type="EMBL" id="TEB09196.1"/>
    </source>
</evidence>
<keyword evidence="2 8" id="KW-0349">Heme</keyword>
<dbReference type="RefSeq" id="WP_134215383.1">
    <property type="nucleotide sequence ID" value="NZ_QFFZ01000056.1"/>
</dbReference>
<dbReference type="GO" id="GO:0006099">
    <property type="term" value="P:tricarboxylic acid cycle"/>
    <property type="evidence" value="ECO:0007669"/>
    <property type="project" value="InterPro"/>
</dbReference>
<dbReference type="AlphaFoldDB" id="A0A4Y7RK43"/>
<dbReference type="SUPFAM" id="SSF81343">
    <property type="entry name" value="Fumarate reductase respiratory complex transmembrane subunits"/>
    <property type="match status" value="1"/>
</dbReference>
<dbReference type="EMBL" id="QFFZ01000056">
    <property type="protein sequence ID" value="TEB09196.1"/>
    <property type="molecule type" value="Genomic_DNA"/>
</dbReference>
<feature type="transmembrane region" description="Helical" evidence="9">
    <location>
        <begin position="20"/>
        <end position="45"/>
    </location>
</feature>
<dbReference type="InterPro" id="IPR000701">
    <property type="entry name" value="SuccDH_FuR_B_TM-su"/>
</dbReference>
<feature type="transmembrane region" description="Helical" evidence="9">
    <location>
        <begin position="204"/>
        <end position="224"/>
    </location>
</feature>
<name>A0A4Y7RK43_9FIRM</name>
<evidence type="ECO:0000256" key="8">
    <source>
        <dbReference type="PIRSR" id="PIRSR000177-1"/>
    </source>
</evidence>
<keyword evidence="4 8" id="KW-0479">Metal-binding</keyword>
<evidence type="ECO:0000256" key="7">
    <source>
        <dbReference type="ARBA" id="ARBA00023136"/>
    </source>
</evidence>
<feature type="transmembrane region" description="Helical" evidence="9">
    <location>
        <begin position="167"/>
        <end position="192"/>
    </location>
</feature>
<evidence type="ECO:0000256" key="2">
    <source>
        <dbReference type="ARBA" id="ARBA00022617"/>
    </source>
</evidence>
<feature type="binding site" description="axial binding residue" evidence="8">
    <location>
        <position position="40"/>
    </location>
    <ligand>
        <name>heme b</name>
        <dbReference type="ChEBI" id="CHEBI:60344"/>
        <label>bD</label>
    </ligand>
    <ligandPart>
        <name>Fe</name>
        <dbReference type="ChEBI" id="CHEBI:18248"/>
    </ligandPart>
</feature>
<keyword evidence="3 9" id="KW-0812">Transmembrane</keyword>
<dbReference type="PIRSF" id="PIRSF000177">
    <property type="entry name" value="Fumar_rd_cyt_b"/>
    <property type="match status" value="1"/>
</dbReference>
<dbReference type="GO" id="GO:0016020">
    <property type="term" value="C:membrane"/>
    <property type="evidence" value="ECO:0007669"/>
    <property type="project" value="UniProtKB-SubCell"/>
</dbReference>
<dbReference type="Pfam" id="PF01127">
    <property type="entry name" value="Sdh_cyt"/>
    <property type="match status" value="1"/>
</dbReference>
<feature type="binding site" description="axial binding residue" evidence="8">
    <location>
        <position position="182"/>
    </location>
    <ligand>
        <name>heme b</name>
        <dbReference type="ChEBI" id="CHEBI:60344"/>
        <label>bD</label>
    </ligand>
    <ligandPart>
        <name>Fe</name>
        <dbReference type="ChEBI" id="CHEBI:18248"/>
    </ligandPart>
</feature>